<dbReference type="GO" id="GO:1990904">
    <property type="term" value="C:ribonucleoprotein complex"/>
    <property type="evidence" value="ECO:0007669"/>
    <property type="project" value="UniProtKB-KW"/>
</dbReference>
<feature type="domain" description="Large ribosomal subunit protein uL15/eL18" evidence="6">
    <location>
        <begin position="163"/>
        <end position="232"/>
    </location>
</feature>
<evidence type="ECO:0000313" key="8">
    <source>
        <dbReference type="Proteomes" id="UP000886852"/>
    </source>
</evidence>
<dbReference type="PROSITE" id="PS00475">
    <property type="entry name" value="RIBOSOMAL_L15"/>
    <property type="match status" value="1"/>
</dbReference>
<evidence type="ECO:0000313" key="7">
    <source>
        <dbReference type="EMBL" id="HIU91357.1"/>
    </source>
</evidence>
<comment type="caution">
    <text evidence="7">The sequence shown here is derived from an EMBL/GenBank/DDBJ whole genome shotgun (WGS) entry which is preliminary data.</text>
</comment>
<keyword evidence="1 4" id="KW-0689">Ribosomal protein</keyword>
<organism evidence="7 8">
    <name type="scientific">Candidatus Fimimonas merdipullorum</name>
    <dbReference type="NCBI Taxonomy" id="2840822"/>
    <lineage>
        <taxon>Bacteria</taxon>
        <taxon>Pseudomonadati</taxon>
        <taxon>Myxococcota</taxon>
        <taxon>Myxococcia</taxon>
        <taxon>Myxococcales</taxon>
        <taxon>Cystobacterineae</taxon>
        <taxon>Myxococcaceae</taxon>
        <taxon>Myxococcaceae incertae sedis</taxon>
        <taxon>Candidatus Fimimonas</taxon>
    </lineage>
</organism>
<dbReference type="InterPro" id="IPR036227">
    <property type="entry name" value="Ribosomal_uL15/eL18_sf"/>
</dbReference>
<accession>A0A9D1MY66</accession>
<dbReference type="GO" id="GO:0003735">
    <property type="term" value="F:structural constituent of ribosome"/>
    <property type="evidence" value="ECO:0007669"/>
    <property type="project" value="InterPro"/>
</dbReference>
<dbReference type="GO" id="GO:0005840">
    <property type="term" value="C:ribosome"/>
    <property type="evidence" value="ECO:0007669"/>
    <property type="project" value="UniProtKB-KW"/>
</dbReference>
<gene>
    <name evidence="7" type="ORF">IAC72_05045</name>
</gene>
<dbReference type="SUPFAM" id="SSF52080">
    <property type="entry name" value="Ribosomal proteins L15p and L18e"/>
    <property type="match status" value="1"/>
</dbReference>
<comment type="similarity">
    <text evidence="4">Belongs to the universal ribosomal protein uL15 family.</text>
</comment>
<sequence length="235" mass="25717">MLFKGRKLCMAFALNPKDYEETKYRGMDLSEVKRFEKTPMLLKLTSPRKVKYAKYLFEQVALANGLEKGEVTATEFSLPYRETEQLVAEGLVRKFVSGDVEGAEEVQVDISELIRSSITVNEAHVAISDSEAEKLVEKATPHDDAPEVAAAAAPAVYGNKRGIVNIDTLSAHFDAGDEVTLAQLIQKGLVQKNVGRLKVLARGTLDKPLTVCADDFSIDAVKMIVLTGGKAVRTD</sequence>
<reference evidence="7" key="2">
    <citation type="journal article" date="2021" name="PeerJ">
        <title>Extensive microbial diversity within the chicken gut microbiome revealed by metagenomics and culture.</title>
        <authorList>
            <person name="Gilroy R."/>
            <person name="Ravi A."/>
            <person name="Getino M."/>
            <person name="Pursley I."/>
            <person name="Horton D.L."/>
            <person name="Alikhan N.F."/>
            <person name="Baker D."/>
            <person name="Gharbi K."/>
            <person name="Hall N."/>
            <person name="Watson M."/>
            <person name="Adriaenssens E.M."/>
            <person name="Foster-Nyarko E."/>
            <person name="Jarju S."/>
            <person name="Secka A."/>
            <person name="Antonio M."/>
            <person name="Oren A."/>
            <person name="Chaudhuri R.R."/>
            <person name="La Ragione R."/>
            <person name="Hildebrand F."/>
            <person name="Pallen M.J."/>
        </authorList>
    </citation>
    <scope>NUCLEOTIDE SEQUENCE</scope>
    <source>
        <strain evidence="7">ChiHjej12B11-7776</strain>
    </source>
</reference>
<evidence type="ECO:0000256" key="4">
    <source>
        <dbReference type="RuleBase" id="RU003888"/>
    </source>
</evidence>
<evidence type="ECO:0000259" key="6">
    <source>
        <dbReference type="Pfam" id="PF00828"/>
    </source>
</evidence>
<evidence type="ECO:0000256" key="2">
    <source>
        <dbReference type="ARBA" id="ARBA00023274"/>
    </source>
</evidence>
<dbReference type="Proteomes" id="UP000886852">
    <property type="component" value="Unassembled WGS sequence"/>
</dbReference>
<protein>
    <recommendedName>
        <fullName evidence="3 5">50S ribosomal protein L15</fullName>
    </recommendedName>
</protein>
<name>A0A9D1MY66_9BACT</name>
<dbReference type="Gene3D" id="3.100.10.10">
    <property type="match status" value="1"/>
</dbReference>
<dbReference type="InterPro" id="IPR001196">
    <property type="entry name" value="Ribosomal_uL15_CS"/>
</dbReference>
<dbReference type="GO" id="GO:0006412">
    <property type="term" value="P:translation"/>
    <property type="evidence" value="ECO:0007669"/>
    <property type="project" value="InterPro"/>
</dbReference>
<dbReference type="EMBL" id="DVOC01000087">
    <property type="protein sequence ID" value="HIU91357.1"/>
    <property type="molecule type" value="Genomic_DNA"/>
</dbReference>
<keyword evidence="2 4" id="KW-0687">Ribonucleoprotein</keyword>
<dbReference type="Pfam" id="PF00828">
    <property type="entry name" value="Ribosomal_L27A"/>
    <property type="match status" value="1"/>
</dbReference>
<evidence type="ECO:0000256" key="3">
    <source>
        <dbReference type="ARBA" id="ARBA00035497"/>
    </source>
</evidence>
<evidence type="ECO:0000256" key="1">
    <source>
        <dbReference type="ARBA" id="ARBA00022980"/>
    </source>
</evidence>
<evidence type="ECO:0000256" key="5">
    <source>
        <dbReference type="RuleBase" id="RU003889"/>
    </source>
</evidence>
<dbReference type="InterPro" id="IPR021131">
    <property type="entry name" value="Ribosomal_uL15/eL18"/>
</dbReference>
<reference evidence="7" key="1">
    <citation type="submission" date="2020-10" db="EMBL/GenBank/DDBJ databases">
        <authorList>
            <person name="Gilroy R."/>
        </authorList>
    </citation>
    <scope>NUCLEOTIDE SEQUENCE</scope>
    <source>
        <strain evidence="7">ChiHjej12B11-7776</strain>
    </source>
</reference>
<proteinExistence type="inferred from homology"/>
<dbReference type="AlphaFoldDB" id="A0A9D1MY66"/>